<evidence type="ECO:0000313" key="3">
    <source>
        <dbReference type="EMBL" id="QNG54136.1"/>
    </source>
</evidence>
<proteinExistence type="predicted"/>
<keyword evidence="4" id="KW-1185">Reference proteome</keyword>
<dbReference type="Pfam" id="PF01814">
    <property type="entry name" value="Hemerythrin"/>
    <property type="match status" value="1"/>
</dbReference>
<name>A0A7G7MMX5_9PSEU</name>
<dbReference type="RefSeq" id="WP_185720960.1">
    <property type="nucleotide sequence ID" value="NZ_BAAAWI010000001.1"/>
</dbReference>
<organism evidence="3 4">
    <name type="scientific">Pseudonocardia petroleophila</name>
    <dbReference type="NCBI Taxonomy" id="37331"/>
    <lineage>
        <taxon>Bacteria</taxon>
        <taxon>Bacillati</taxon>
        <taxon>Actinomycetota</taxon>
        <taxon>Actinomycetes</taxon>
        <taxon>Pseudonocardiales</taxon>
        <taxon>Pseudonocardiaceae</taxon>
        <taxon>Pseudonocardia</taxon>
    </lineage>
</organism>
<evidence type="ECO:0000313" key="4">
    <source>
        <dbReference type="Proteomes" id="UP000515728"/>
    </source>
</evidence>
<accession>A0A7G7MMX5</accession>
<dbReference type="Gene3D" id="1.20.120.520">
    <property type="entry name" value="nmb1532 protein domain like"/>
    <property type="match status" value="1"/>
</dbReference>
<dbReference type="KEGG" id="ppel:H6H00_09670"/>
<feature type="compositionally biased region" description="Polar residues" evidence="1">
    <location>
        <begin position="1"/>
        <end position="17"/>
    </location>
</feature>
<gene>
    <name evidence="3" type="ORF">H6H00_09670</name>
</gene>
<evidence type="ECO:0000256" key="1">
    <source>
        <dbReference type="SAM" id="MobiDB-lite"/>
    </source>
</evidence>
<feature type="domain" description="Hemerythrin-like" evidence="2">
    <location>
        <begin position="26"/>
        <end position="157"/>
    </location>
</feature>
<protein>
    <submittedName>
        <fullName evidence="3">Hemerythrin domain-containing protein</fullName>
    </submittedName>
</protein>
<dbReference type="AlphaFoldDB" id="A0A7G7MMX5"/>
<evidence type="ECO:0000259" key="2">
    <source>
        <dbReference type="Pfam" id="PF01814"/>
    </source>
</evidence>
<feature type="region of interest" description="Disordered" evidence="1">
    <location>
        <begin position="1"/>
        <end position="20"/>
    </location>
</feature>
<dbReference type="CDD" id="cd12108">
    <property type="entry name" value="Hr-like"/>
    <property type="match status" value="1"/>
</dbReference>
<dbReference type="EMBL" id="CP060131">
    <property type="protein sequence ID" value="QNG54136.1"/>
    <property type="molecule type" value="Genomic_DNA"/>
</dbReference>
<reference evidence="3 4" key="1">
    <citation type="submission" date="2020-08" db="EMBL/GenBank/DDBJ databases">
        <authorList>
            <person name="Mo P."/>
        </authorList>
    </citation>
    <scope>NUCLEOTIDE SEQUENCE [LARGE SCALE GENOMIC DNA]</scope>
    <source>
        <strain evidence="3 4">CGMCC 4.1532</strain>
    </source>
</reference>
<dbReference type="InterPro" id="IPR012312">
    <property type="entry name" value="Hemerythrin-like"/>
</dbReference>
<dbReference type="Proteomes" id="UP000515728">
    <property type="component" value="Chromosome"/>
</dbReference>
<sequence>MTSTDPSIRTSSDSSAGPGNDVRGFLLMHDQIRAVVPEAARHVRALRAGDRRAARALVRWWAVFSRALHHHHVAEDTELWPLVLTTAPELTAEVQRLEAEHVPLDADLAAVTTGLAELGTLTGPDFAFAADRLATAIARLDTYLRRHLASEEELVLPVMRHRITATDWAALEAALAEQGHGRDTSVLLPMFLAYSEPDRVAFLREQLPAPVLVLHDLVLGPRYRRLLRKLPAATR</sequence>